<dbReference type="GO" id="GO:0030154">
    <property type="term" value="P:cell differentiation"/>
    <property type="evidence" value="ECO:0007669"/>
    <property type="project" value="TreeGrafter"/>
</dbReference>
<keyword evidence="1 3" id="KW-0238">DNA-binding</keyword>
<feature type="non-terminal residue" evidence="5">
    <location>
        <position position="1"/>
    </location>
</feature>
<feature type="DNA-binding region" description="HMG box" evidence="3">
    <location>
        <begin position="1"/>
        <end position="62"/>
    </location>
</feature>
<keyword evidence="7" id="KW-1185">Reference proteome</keyword>
<proteinExistence type="predicted"/>
<dbReference type="InterPro" id="IPR009071">
    <property type="entry name" value="HMG_box_dom"/>
</dbReference>
<name>A0AAD6Y449_9AGAR</name>
<evidence type="ECO:0000256" key="1">
    <source>
        <dbReference type="ARBA" id="ARBA00023125"/>
    </source>
</evidence>
<dbReference type="PROSITE" id="PS50118">
    <property type="entry name" value="HMG_BOX_2"/>
    <property type="match status" value="1"/>
</dbReference>
<organism evidence="5 7">
    <name type="scientific">Mycena pura</name>
    <dbReference type="NCBI Taxonomy" id="153505"/>
    <lineage>
        <taxon>Eukaryota</taxon>
        <taxon>Fungi</taxon>
        <taxon>Dikarya</taxon>
        <taxon>Basidiomycota</taxon>
        <taxon>Agaricomycotina</taxon>
        <taxon>Agaricomycetes</taxon>
        <taxon>Agaricomycetidae</taxon>
        <taxon>Agaricales</taxon>
        <taxon>Marasmiineae</taxon>
        <taxon>Mycenaceae</taxon>
        <taxon>Mycena</taxon>
    </lineage>
</organism>
<feature type="non-terminal residue" evidence="5">
    <location>
        <position position="65"/>
    </location>
</feature>
<dbReference type="Pfam" id="PF00505">
    <property type="entry name" value="HMG_box"/>
    <property type="match status" value="1"/>
</dbReference>
<dbReference type="PANTHER" id="PTHR10270:SF161">
    <property type="entry name" value="SEX-DETERMINING REGION Y PROTEIN"/>
    <property type="match status" value="1"/>
</dbReference>
<dbReference type="PANTHER" id="PTHR10270">
    <property type="entry name" value="SOX TRANSCRIPTION FACTOR"/>
    <property type="match status" value="1"/>
</dbReference>
<keyword evidence="2" id="KW-0804">Transcription</keyword>
<dbReference type="Gene3D" id="1.10.30.10">
    <property type="entry name" value="High mobility group box domain"/>
    <property type="match status" value="1"/>
</dbReference>
<dbReference type="SUPFAM" id="SSF47095">
    <property type="entry name" value="HMG-box"/>
    <property type="match status" value="1"/>
</dbReference>
<comment type="caution">
    <text evidence="5">The sequence shown here is derived from an EMBL/GenBank/DDBJ whole genome shotgun (WGS) entry which is preliminary data.</text>
</comment>
<dbReference type="InterPro" id="IPR036910">
    <property type="entry name" value="HMG_box_dom_sf"/>
</dbReference>
<gene>
    <name evidence="5" type="ORF">GGX14DRAFT_336829</name>
    <name evidence="6" type="ORF">GGX14DRAFT_339093</name>
</gene>
<protein>
    <recommendedName>
        <fullName evidence="4">HMG box domain-containing protein</fullName>
    </recommendedName>
</protein>
<evidence type="ECO:0000313" key="7">
    <source>
        <dbReference type="Proteomes" id="UP001219525"/>
    </source>
</evidence>
<dbReference type="AlphaFoldDB" id="A0AAD6Y449"/>
<keyword evidence="3" id="KW-0539">Nucleus</keyword>
<dbReference type="SMART" id="SM00398">
    <property type="entry name" value="HMG"/>
    <property type="match status" value="1"/>
</dbReference>
<dbReference type="GO" id="GO:0005634">
    <property type="term" value="C:nucleus"/>
    <property type="evidence" value="ECO:0007669"/>
    <property type="project" value="UniProtKB-UniRule"/>
</dbReference>
<reference evidence="5" key="1">
    <citation type="submission" date="2023-03" db="EMBL/GenBank/DDBJ databases">
        <title>Massive genome expansion in bonnet fungi (Mycena s.s.) driven by repeated elements and novel gene families across ecological guilds.</title>
        <authorList>
            <consortium name="Lawrence Berkeley National Laboratory"/>
            <person name="Harder C.B."/>
            <person name="Miyauchi S."/>
            <person name="Viragh M."/>
            <person name="Kuo A."/>
            <person name="Thoen E."/>
            <person name="Andreopoulos B."/>
            <person name="Lu D."/>
            <person name="Skrede I."/>
            <person name="Drula E."/>
            <person name="Henrissat B."/>
            <person name="Morin E."/>
            <person name="Kohler A."/>
            <person name="Barry K."/>
            <person name="LaButti K."/>
            <person name="Morin E."/>
            <person name="Salamov A."/>
            <person name="Lipzen A."/>
            <person name="Mereny Z."/>
            <person name="Hegedus B."/>
            <person name="Baldrian P."/>
            <person name="Stursova M."/>
            <person name="Weitz H."/>
            <person name="Taylor A."/>
            <person name="Grigoriev I.V."/>
            <person name="Nagy L.G."/>
            <person name="Martin F."/>
            <person name="Kauserud H."/>
        </authorList>
    </citation>
    <scope>NUCLEOTIDE SEQUENCE</scope>
    <source>
        <strain evidence="5">9144</strain>
    </source>
</reference>
<evidence type="ECO:0000313" key="5">
    <source>
        <dbReference type="EMBL" id="KAJ7198340.1"/>
    </source>
</evidence>
<dbReference type="GO" id="GO:0000978">
    <property type="term" value="F:RNA polymerase II cis-regulatory region sequence-specific DNA binding"/>
    <property type="evidence" value="ECO:0007669"/>
    <property type="project" value="TreeGrafter"/>
</dbReference>
<dbReference type="GO" id="GO:0001228">
    <property type="term" value="F:DNA-binding transcription activator activity, RNA polymerase II-specific"/>
    <property type="evidence" value="ECO:0007669"/>
    <property type="project" value="TreeGrafter"/>
</dbReference>
<accession>A0AAD6Y449</accession>
<dbReference type="Proteomes" id="UP001219525">
    <property type="component" value="Unassembled WGS sequence"/>
</dbReference>
<dbReference type="EMBL" id="JARJCW010000073">
    <property type="protein sequence ID" value="KAJ7198350.1"/>
    <property type="molecule type" value="Genomic_DNA"/>
</dbReference>
<evidence type="ECO:0000259" key="4">
    <source>
        <dbReference type="PROSITE" id="PS50118"/>
    </source>
</evidence>
<sequence>RPPNAFMLFRSYYCKGKKQRQVGLNKIMSQQWIALPLEERAKWKALAGEIKKEHKTRHPNYKYCP</sequence>
<dbReference type="EMBL" id="JARJCW010000073">
    <property type="protein sequence ID" value="KAJ7198340.1"/>
    <property type="molecule type" value="Genomic_DNA"/>
</dbReference>
<feature type="domain" description="HMG box" evidence="4">
    <location>
        <begin position="1"/>
        <end position="62"/>
    </location>
</feature>
<evidence type="ECO:0000256" key="3">
    <source>
        <dbReference type="PROSITE-ProRule" id="PRU00267"/>
    </source>
</evidence>
<evidence type="ECO:0000313" key="6">
    <source>
        <dbReference type="EMBL" id="KAJ7198350.1"/>
    </source>
</evidence>
<dbReference type="InterPro" id="IPR050140">
    <property type="entry name" value="SRY-related_HMG-box_TF-like"/>
</dbReference>
<evidence type="ECO:0000256" key="2">
    <source>
        <dbReference type="ARBA" id="ARBA00023163"/>
    </source>
</evidence>
<dbReference type="CDD" id="cd01389">
    <property type="entry name" value="HMG-box_ROX1-like"/>
    <property type="match status" value="1"/>
</dbReference>